<reference evidence="14 15" key="1">
    <citation type="submission" date="2024-08" db="EMBL/GenBank/DDBJ databases">
        <title>Insights into the chromosomal genome structure of Flemingia macrophylla.</title>
        <authorList>
            <person name="Ding Y."/>
            <person name="Zhao Y."/>
            <person name="Bi W."/>
            <person name="Wu M."/>
            <person name="Zhao G."/>
            <person name="Gong Y."/>
            <person name="Li W."/>
            <person name="Zhang P."/>
        </authorList>
    </citation>
    <scope>NUCLEOTIDE SEQUENCE [LARGE SCALE GENOMIC DNA]</scope>
    <source>
        <strain evidence="14">DYQJB</strain>
        <tissue evidence="14">Leaf</tissue>
    </source>
</reference>
<dbReference type="GO" id="GO:0006813">
    <property type="term" value="P:potassium ion transport"/>
    <property type="evidence" value="ECO:0007669"/>
    <property type="project" value="UniProtKB-KW"/>
</dbReference>
<gene>
    <name evidence="14" type="ORF">Fmac_031286</name>
</gene>
<keyword evidence="6 10" id="KW-1133">Transmembrane helix</keyword>
<feature type="transmembrane region" description="Helical" evidence="10">
    <location>
        <begin position="136"/>
        <end position="157"/>
    </location>
</feature>
<feature type="domain" description="Cation/H+ exchanger transmembrane" evidence="11">
    <location>
        <begin position="66"/>
        <end position="440"/>
    </location>
</feature>
<evidence type="ECO:0000259" key="11">
    <source>
        <dbReference type="Pfam" id="PF00999"/>
    </source>
</evidence>
<dbReference type="InterPro" id="IPR006153">
    <property type="entry name" value="Cation/H_exchanger_TM"/>
</dbReference>
<dbReference type="Proteomes" id="UP001603857">
    <property type="component" value="Unassembled WGS sequence"/>
</dbReference>
<evidence type="ECO:0000256" key="2">
    <source>
        <dbReference type="ARBA" id="ARBA00022448"/>
    </source>
</evidence>
<evidence type="ECO:0000256" key="10">
    <source>
        <dbReference type="SAM" id="Phobius"/>
    </source>
</evidence>
<evidence type="ECO:0000259" key="12">
    <source>
        <dbReference type="Pfam" id="PF23256"/>
    </source>
</evidence>
<feature type="transmembrane region" description="Helical" evidence="10">
    <location>
        <begin position="101"/>
        <end position="124"/>
    </location>
</feature>
<dbReference type="PANTHER" id="PTHR32468">
    <property type="entry name" value="CATION/H + ANTIPORTER"/>
    <property type="match status" value="1"/>
</dbReference>
<evidence type="ECO:0000313" key="14">
    <source>
        <dbReference type="EMBL" id="KAL2317410.1"/>
    </source>
</evidence>
<dbReference type="Pfam" id="PF23259">
    <property type="entry name" value="CHX17_C"/>
    <property type="match status" value="1"/>
</dbReference>
<comment type="subcellular location">
    <subcellularLocation>
        <location evidence="1">Membrane</location>
        <topology evidence="1">Multi-pass membrane protein</topology>
    </subcellularLocation>
</comment>
<dbReference type="PANTHER" id="PTHR32468:SF66">
    <property type="entry name" value="CATION_H+ EXCHANGER DOMAIN-CONTAINING PROTEIN"/>
    <property type="match status" value="1"/>
</dbReference>
<keyword evidence="3" id="KW-0633">Potassium transport</keyword>
<keyword evidence="15" id="KW-1185">Reference proteome</keyword>
<comment type="caution">
    <text evidence="14">The sequence shown here is derived from an EMBL/GenBank/DDBJ whole genome shotgun (WGS) entry which is preliminary data.</text>
</comment>
<evidence type="ECO:0000256" key="3">
    <source>
        <dbReference type="ARBA" id="ARBA00022538"/>
    </source>
</evidence>
<dbReference type="Pfam" id="PF00999">
    <property type="entry name" value="Na_H_Exchanger"/>
    <property type="match status" value="1"/>
</dbReference>
<proteinExistence type="inferred from homology"/>
<dbReference type="InterPro" id="IPR038770">
    <property type="entry name" value="Na+/solute_symporter_sf"/>
</dbReference>
<feature type="domain" description="Cation/H(+) antiporter central" evidence="12">
    <location>
        <begin position="495"/>
        <end position="625"/>
    </location>
</feature>
<keyword evidence="4 10" id="KW-0812">Transmembrane</keyword>
<evidence type="ECO:0000256" key="5">
    <source>
        <dbReference type="ARBA" id="ARBA00022958"/>
    </source>
</evidence>
<dbReference type="InterPro" id="IPR057290">
    <property type="entry name" value="CHX17_C"/>
</dbReference>
<sequence length="820" mass="92288">MVNISSTPTLSLNTSLWICERTSVFKHSNGIFFGDNPLNYTLSVVILQSSLVSFSTTWLEFFLMPLGETTFVPQMLAGVLMGPSVLGQIKSLKKYLFATKPFFVCEAISLFGSMMFLFLMGVKIDISIVMRTGKKTWALGLCSCVLPLMFSLFYAFILRQVLTPETDLYKSVFYIASFSSANSFQVVSNLLEDFKLLNSEVGRLAISSSMVSGLLSAIWQTVAVSRQQTTIFRDNKDKSSSKWLGISLVVMIIIIVCVLRPIMLWMIRNTPKGKPVRESYLISIYVMVLGCALVGEIIGEHYLVAPIILGLAVPEGPPLGSALVERLDTLLSVFFLPLFFFSSSARLKFHKLDAYSFVVVQPLAFFCFLGKVVGTMVPAIYCNIPFTDALIFGLIMAAQGFTHFLHMQSLQYLRIIDDQSYAQMIIALTWTTAISTPIVKFMYDPTKSYLSLNRRRTIEHAPPNAVLPLMACLHHEENAPPMINVLEMSNSTIERPICFYVLHLVQLTGRTVPVLIDHQANNKSTHSCNNSNYSQSIINAFKAYEQQHTGNVMVKLFTSVSPYATMHDEVCFQAAKRRVYMLIVPFHKQMELTQMAEASQPIRALNRHLLRTAPCSVGILVERGYLISNHPLTTVSFYSVGVVFIEGSDDREALAYAMRMADHPNVKVTVIRLMDPRKKSRNLVNRDPDGDLIHKFKVDYIHIKRHDYREEVVRDSVEMINVIRTLEGCYDLILVGRRHQSESAMFSGLTEWIDYPELGLVADMLVSSDSTFDGSVLVVQQQNKAGVSHHDMHQDNSFVNKQEHLPVLDVHSDQKAWSAV</sequence>
<dbReference type="AlphaFoldDB" id="A0ABD1L1M9"/>
<feature type="transmembrane region" description="Helical" evidence="10">
    <location>
        <begin position="354"/>
        <end position="374"/>
    </location>
</feature>
<dbReference type="Gene3D" id="1.20.1530.20">
    <property type="match status" value="1"/>
</dbReference>
<organism evidence="14 15">
    <name type="scientific">Flemingia macrophylla</name>
    <dbReference type="NCBI Taxonomy" id="520843"/>
    <lineage>
        <taxon>Eukaryota</taxon>
        <taxon>Viridiplantae</taxon>
        <taxon>Streptophyta</taxon>
        <taxon>Embryophyta</taxon>
        <taxon>Tracheophyta</taxon>
        <taxon>Spermatophyta</taxon>
        <taxon>Magnoliopsida</taxon>
        <taxon>eudicotyledons</taxon>
        <taxon>Gunneridae</taxon>
        <taxon>Pentapetalae</taxon>
        <taxon>rosids</taxon>
        <taxon>fabids</taxon>
        <taxon>Fabales</taxon>
        <taxon>Fabaceae</taxon>
        <taxon>Papilionoideae</taxon>
        <taxon>50 kb inversion clade</taxon>
        <taxon>NPAAA clade</taxon>
        <taxon>indigoferoid/millettioid clade</taxon>
        <taxon>Phaseoleae</taxon>
        <taxon>Flemingia</taxon>
    </lineage>
</organism>
<evidence type="ECO:0000256" key="1">
    <source>
        <dbReference type="ARBA" id="ARBA00004141"/>
    </source>
</evidence>
<keyword evidence="8 10" id="KW-0472">Membrane</keyword>
<feature type="domain" description="Cation/H(+) antiporter C-terminal" evidence="13">
    <location>
        <begin position="639"/>
        <end position="782"/>
    </location>
</feature>
<feature type="transmembrane region" description="Helical" evidence="10">
    <location>
        <begin position="172"/>
        <end position="191"/>
    </location>
</feature>
<feature type="transmembrane region" description="Helical" evidence="10">
    <location>
        <begin position="319"/>
        <end position="342"/>
    </location>
</feature>
<evidence type="ECO:0008006" key="16">
    <source>
        <dbReference type="Google" id="ProtNLM"/>
    </source>
</evidence>
<dbReference type="Pfam" id="PF23256">
    <property type="entry name" value="CHX17_2nd"/>
    <property type="match status" value="1"/>
</dbReference>
<feature type="transmembrane region" description="Helical" evidence="10">
    <location>
        <begin position="425"/>
        <end position="443"/>
    </location>
</feature>
<evidence type="ECO:0000256" key="6">
    <source>
        <dbReference type="ARBA" id="ARBA00022989"/>
    </source>
</evidence>
<accession>A0ABD1L1M9</accession>
<dbReference type="InterPro" id="IPR057291">
    <property type="entry name" value="CHX17_2nd"/>
</dbReference>
<evidence type="ECO:0000256" key="9">
    <source>
        <dbReference type="ARBA" id="ARBA00038341"/>
    </source>
</evidence>
<evidence type="ECO:0000256" key="8">
    <source>
        <dbReference type="ARBA" id="ARBA00023136"/>
    </source>
</evidence>
<feature type="transmembrane region" description="Helical" evidence="10">
    <location>
        <begin position="386"/>
        <end position="405"/>
    </location>
</feature>
<evidence type="ECO:0000259" key="13">
    <source>
        <dbReference type="Pfam" id="PF23259"/>
    </source>
</evidence>
<dbReference type="EMBL" id="JBGMDY010000011">
    <property type="protein sequence ID" value="KAL2317410.1"/>
    <property type="molecule type" value="Genomic_DNA"/>
</dbReference>
<evidence type="ECO:0000313" key="15">
    <source>
        <dbReference type="Proteomes" id="UP001603857"/>
    </source>
</evidence>
<evidence type="ECO:0000256" key="7">
    <source>
        <dbReference type="ARBA" id="ARBA00023065"/>
    </source>
</evidence>
<dbReference type="InterPro" id="IPR050794">
    <property type="entry name" value="CPA2_transporter"/>
</dbReference>
<protein>
    <recommendedName>
        <fullName evidence="16">Cation/H+ exchanger domain-containing protein</fullName>
    </recommendedName>
</protein>
<feature type="transmembrane region" description="Helical" evidence="10">
    <location>
        <begin position="279"/>
        <end position="299"/>
    </location>
</feature>
<comment type="similarity">
    <text evidence="9">Belongs to the monovalent cation:proton antiporter 2 (CPA2) transporter (TC 2.A.37) family. CHX (TC 2.A.37.4) subfamily.</text>
</comment>
<keyword evidence="5" id="KW-0630">Potassium</keyword>
<feature type="transmembrane region" description="Helical" evidence="10">
    <location>
        <begin position="243"/>
        <end position="267"/>
    </location>
</feature>
<dbReference type="GO" id="GO:0016020">
    <property type="term" value="C:membrane"/>
    <property type="evidence" value="ECO:0007669"/>
    <property type="project" value="UniProtKB-SubCell"/>
</dbReference>
<evidence type="ECO:0000256" key="4">
    <source>
        <dbReference type="ARBA" id="ARBA00022692"/>
    </source>
</evidence>
<keyword evidence="2" id="KW-0813">Transport</keyword>
<name>A0ABD1L1M9_9FABA</name>
<keyword evidence="7" id="KW-0406">Ion transport</keyword>